<proteinExistence type="inferred from homology"/>
<dbReference type="PROSITE" id="PS00211">
    <property type="entry name" value="ABC_TRANSPORTER_1"/>
    <property type="match status" value="1"/>
</dbReference>
<dbReference type="Pfam" id="PF00005">
    <property type="entry name" value="ABC_tran"/>
    <property type="match status" value="1"/>
</dbReference>
<comment type="similarity">
    <text evidence="1">Belongs to the ABC transporter superfamily.</text>
</comment>
<evidence type="ECO:0000256" key="2">
    <source>
        <dbReference type="ARBA" id="ARBA00022448"/>
    </source>
</evidence>
<keyword evidence="4 6" id="KW-0067">ATP-binding</keyword>
<dbReference type="GO" id="GO:0015833">
    <property type="term" value="P:peptide transport"/>
    <property type="evidence" value="ECO:0007669"/>
    <property type="project" value="InterPro"/>
</dbReference>
<organism evidence="6">
    <name type="scientific">Herbiconiux sp. A18JL235</name>
    <dbReference type="NCBI Taxonomy" id="3152363"/>
    <lineage>
        <taxon>Bacteria</taxon>
        <taxon>Bacillati</taxon>
        <taxon>Actinomycetota</taxon>
        <taxon>Actinomycetes</taxon>
        <taxon>Micrococcales</taxon>
        <taxon>Microbacteriaceae</taxon>
        <taxon>Herbiconiux</taxon>
    </lineage>
</organism>
<gene>
    <name evidence="6" type="ORF">ABFY20_07950</name>
</gene>
<sequence length="287" mass="30339">MSERDRGRALLSVDGVDVSYGRGKAERRVLKGVSLEVAPGEAVGLIGETGSGKTTLARTVLGLTRLSSGSVRFDGAAISGLRGRALRELRRSGALQYVFQDPLLSLDPDVTVGDSIAEGLRLRGGLDRDAVDAAVGRALVAVGLDEALLHRLPAQLSGGQRQRVVIARALAVEPRLLLLDEPVSALDAANRIQVLDLLRRLGRENGIAQLFISHDLGSVAGITDRIAVLYRGEIVETGPTGEVIARPRHPYTRLLIGSATTLAGGGVDRETRGRLRRELAADSSPGS</sequence>
<dbReference type="CDD" id="cd03257">
    <property type="entry name" value="ABC_NikE_OppD_transporters"/>
    <property type="match status" value="1"/>
</dbReference>
<accession>A0AB39BKW9</accession>
<dbReference type="InterPro" id="IPR003593">
    <property type="entry name" value="AAA+_ATPase"/>
</dbReference>
<dbReference type="RefSeq" id="WP_368499396.1">
    <property type="nucleotide sequence ID" value="NZ_CP162511.1"/>
</dbReference>
<dbReference type="InterPro" id="IPR027417">
    <property type="entry name" value="P-loop_NTPase"/>
</dbReference>
<dbReference type="Pfam" id="PF08352">
    <property type="entry name" value="oligo_HPY"/>
    <property type="match status" value="1"/>
</dbReference>
<dbReference type="AlphaFoldDB" id="A0AB39BKW9"/>
<dbReference type="PANTHER" id="PTHR43776:SF7">
    <property type="entry name" value="D,D-DIPEPTIDE TRANSPORT ATP-BINDING PROTEIN DDPF-RELATED"/>
    <property type="match status" value="1"/>
</dbReference>
<dbReference type="GO" id="GO:0055085">
    <property type="term" value="P:transmembrane transport"/>
    <property type="evidence" value="ECO:0007669"/>
    <property type="project" value="UniProtKB-ARBA"/>
</dbReference>
<evidence type="ECO:0000256" key="3">
    <source>
        <dbReference type="ARBA" id="ARBA00022741"/>
    </source>
</evidence>
<evidence type="ECO:0000256" key="1">
    <source>
        <dbReference type="ARBA" id="ARBA00005417"/>
    </source>
</evidence>
<dbReference type="GO" id="GO:0005524">
    <property type="term" value="F:ATP binding"/>
    <property type="evidence" value="ECO:0007669"/>
    <property type="project" value="UniProtKB-KW"/>
</dbReference>
<keyword evidence="2" id="KW-0813">Transport</keyword>
<dbReference type="PROSITE" id="PS50893">
    <property type="entry name" value="ABC_TRANSPORTER_2"/>
    <property type="match status" value="1"/>
</dbReference>
<keyword evidence="3" id="KW-0547">Nucleotide-binding</keyword>
<evidence type="ECO:0000313" key="6">
    <source>
        <dbReference type="EMBL" id="XDI07020.1"/>
    </source>
</evidence>
<dbReference type="EMBL" id="CP162511">
    <property type="protein sequence ID" value="XDI07020.1"/>
    <property type="molecule type" value="Genomic_DNA"/>
</dbReference>
<reference evidence="6" key="1">
    <citation type="submission" date="2024-05" db="EMBL/GenBank/DDBJ databases">
        <title>Herbiconiux sp. A18JL235.</title>
        <authorList>
            <person name="Zhang G."/>
        </authorList>
    </citation>
    <scope>NUCLEOTIDE SEQUENCE</scope>
    <source>
        <strain evidence="6">A18JL235</strain>
    </source>
</reference>
<dbReference type="InterPro" id="IPR013563">
    <property type="entry name" value="Oligopep_ABC_C"/>
</dbReference>
<dbReference type="Gene3D" id="3.40.50.300">
    <property type="entry name" value="P-loop containing nucleotide triphosphate hydrolases"/>
    <property type="match status" value="1"/>
</dbReference>
<dbReference type="PANTHER" id="PTHR43776">
    <property type="entry name" value="TRANSPORT ATP-BINDING PROTEIN"/>
    <property type="match status" value="1"/>
</dbReference>
<dbReference type="GO" id="GO:0016887">
    <property type="term" value="F:ATP hydrolysis activity"/>
    <property type="evidence" value="ECO:0007669"/>
    <property type="project" value="InterPro"/>
</dbReference>
<dbReference type="SUPFAM" id="SSF52540">
    <property type="entry name" value="P-loop containing nucleoside triphosphate hydrolases"/>
    <property type="match status" value="1"/>
</dbReference>
<dbReference type="InterPro" id="IPR050319">
    <property type="entry name" value="ABC_transp_ATP-bind"/>
</dbReference>
<evidence type="ECO:0000256" key="4">
    <source>
        <dbReference type="ARBA" id="ARBA00022840"/>
    </source>
</evidence>
<feature type="domain" description="ABC transporter" evidence="5">
    <location>
        <begin position="13"/>
        <end position="256"/>
    </location>
</feature>
<dbReference type="SMART" id="SM00382">
    <property type="entry name" value="AAA"/>
    <property type="match status" value="1"/>
</dbReference>
<dbReference type="InterPro" id="IPR017871">
    <property type="entry name" value="ABC_transporter-like_CS"/>
</dbReference>
<dbReference type="InterPro" id="IPR003439">
    <property type="entry name" value="ABC_transporter-like_ATP-bd"/>
</dbReference>
<protein>
    <submittedName>
        <fullName evidence="6">ABC transporter ATP-binding protein</fullName>
    </submittedName>
</protein>
<name>A0AB39BKW9_9MICO</name>
<evidence type="ECO:0000259" key="5">
    <source>
        <dbReference type="PROSITE" id="PS50893"/>
    </source>
</evidence>